<protein>
    <submittedName>
        <fullName evidence="9">Thiamine import ATP-binding protein ThiQ</fullName>
        <ecNumber evidence="9">3.6.3.-</ecNumber>
    </submittedName>
</protein>
<dbReference type="GO" id="GO:0005524">
    <property type="term" value="F:ATP binding"/>
    <property type="evidence" value="ECO:0007669"/>
    <property type="project" value="UniProtKB-KW"/>
</dbReference>
<keyword evidence="6" id="KW-1278">Translocase</keyword>
<gene>
    <name evidence="9" type="primary">thiQ</name>
    <name evidence="9" type="ORF">NCTC12872_00129</name>
</gene>
<keyword evidence="1" id="KW-0813">Transport</keyword>
<dbReference type="GO" id="GO:0016020">
    <property type="term" value="C:membrane"/>
    <property type="evidence" value="ECO:0007669"/>
    <property type="project" value="InterPro"/>
</dbReference>
<dbReference type="EC" id="3.6.3.-" evidence="9"/>
<evidence type="ECO:0000256" key="5">
    <source>
        <dbReference type="ARBA" id="ARBA00022840"/>
    </source>
</evidence>
<accession>A0A379C7M9</accession>
<keyword evidence="4" id="KW-0547">Nucleotide-binding</keyword>
<dbReference type="InterPro" id="IPR003593">
    <property type="entry name" value="AAA+_ATPase"/>
</dbReference>
<keyword evidence="10" id="KW-1185">Reference proteome</keyword>
<keyword evidence="3" id="KW-0997">Cell inner membrane</keyword>
<dbReference type="RefSeq" id="WP_115314711.1">
    <property type="nucleotide sequence ID" value="NZ_LWIF01000001.1"/>
</dbReference>
<dbReference type="EMBL" id="UGTA01000001">
    <property type="protein sequence ID" value="SUB58179.1"/>
    <property type="molecule type" value="Genomic_DNA"/>
</dbReference>
<keyword evidence="9" id="KW-0378">Hydrolase</keyword>
<dbReference type="Pfam" id="PF00005">
    <property type="entry name" value="ABC_tran"/>
    <property type="match status" value="1"/>
</dbReference>
<evidence type="ECO:0000313" key="10">
    <source>
        <dbReference type="Proteomes" id="UP000255417"/>
    </source>
</evidence>
<evidence type="ECO:0000256" key="7">
    <source>
        <dbReference type="ARBA" id="ARBA00023136"/>
    </source>
</evidence>
<sequence length="213" mass="24096">MIKLDIIFDYPQMPMHFDLQIKKGKKVAIIGESGAGKSTLLNLIAGFEQVTTGEIWLNNKNYTTTSVAQRPVAMLFQDNNIFPHLTVSQNIGLGLAPRLKLPEVQQQKVFDIAQQMGIGDLLERSCEQLSGGQKQRVALARTLLQHKPILLLDEPFSALDPQRRQELQILVAEICQKHNLTLLMVTHQFDEVCDLFDEVIEIKNGKIVERRVL</sequence>
<dbReference type="PANTHER" id="PTHR42781:SF1">
    <property type="entry name" value="THIAMINE IMPORT ATP-BINDING PROTEIN THIQ"/>
    <property type="match status" value="1"/>
</dbReference>
<evidence type="ECO:0000256" key="4">
    <source>
        <dbReference type="ARBA" id="ARBA00022741"/>
    </source>
</evidence>
<dbReference type="GO" id="GO:0042626">
    <property type="term" value="F:ATPase-coupled transmembrane transporter activity"/>
    <property type="evidence" value="ECO:0007669"/>
    <property type="project" value="InterPro"/>
</dbReference>
<dbReference type="GO" id="GO:0071934">
    <property type="term" value="P:thiamine transmembrane transport"/>
    <property type="evidence" value="ECO:0007669"/>
    <property type="project" value="InterPro"/>
</dbReference>
<dbReference type="Proteomes" id="UP000255417">
    <property type="component" value="Unassembled WGS sequence"/>
</dbReference>
<dbReference type="Gene3D" id="3.40.50.300">
    <property type="entry name" value="P-loop containing nucleotide triphosphate hydrolases"/>
    <property type="match status" value="1"/>
</dbReference>
<dbReference type="PROSITE" id="PS50893">
    <property type="entry name" value="ABC_TRANSPORTER_2"/>
    <property type="match status" value="1"/>
</dbReference>
<dbReference type="PANTHER" id="PTHR42781">
    <property type="entry name" value="SPERMIDINE/PUTRESCINE IMPORT ATP-BINDING PROTEIN POTA"/>
    <property type="match status" value="1"/>
</dbReference>
<dbReference type="GO" id="GO:0016887">
    <property type="term" value="F:ATP hydrolysis activity"/>
    <property type="evidence" value="ECO:0007669"/>
    <property type="project" value="InterPro"/>
</dbReference>
<reference evidence="9 10" key="1">
    <citation type="submission" date="2018-06" db="EMBL/GenBank/DDBJ databases">
        <authorList>
            <consortium name="Pathogen Informatics"/>
            <person name="Doyle S."/>
        </authorList>
    </citation>
    <scope>NUCLEOTIDE SEQUENCE [LARGE SCALE GENOMIC DNA]</scope>
    <source>
        <strain evidence="9 10">NCTC12872</strain>
    </source>
</reference>
<keyword evidence="7" id="KW-0472">Membrane</keyword>
<dbReference type="PROSITE" id="PS00211">
    <property type="entry name" value="ABC_TRANSPORTER_1"/>
    <property type="match status" value="1"/>
</dbReference>
<name>A0A379C7M9_9PAST</name>
<proteinExistence type="predicted"/>
<evidence type="ECO:0000256" key="2">
    <source>
        <dbReference type="ARBA" id="ARBA00022475"/>
    </source>
</evidence>
<dbReference type="SMART" id="SM00382">
    <property type="entry name" value="AAA"/>
    <property type="match status" value="1"/>
</dbReference>
<dbReference type="OrthoDB" id="9802264at2"/>
<evidence type="ECO:0000256" key="1">
    <source>
        <dbReference type="ARBA" id="ARBA00022448"/>
    </source>
</evidence>
<keyword evidence="5 9" id="KW-0067">ATP-binding</keyword>
<dbReference type="AlphaFoldDB" id="A0A379C7M9"/>
<feature type="domain" description="ABC transporter" evidence="8">
    <location>
        <begin position="2"/>
        <end position="212"/>
    </location>
</feature>
<evidence type="ECO:0000256" key="3">
    <source>
        <dbReference type="ARBA" id="ARBA00022519"/>
    </source>
</evidence>
<dbReference type="NCBIfam" id="TIGR01277">
    <property type="entry name" value="thiQ"/>
    <property type="match status" value="1"/>
</dbReference>
<dbReference type="SUPFAM" id="SSF52540">
    <property type="entry name" value="P-loop containing nucleoside triphosphate hydrolases"/>
    <property type="match status" value="1"/>
</dbReference>
<evidence type="ECO:0000256" key="6">
    <source>
        <dbReference type="ARBA" id="ARBA00022967"/>
    </source>
</evidence>
<dbReference type="InterPro" id="IPR027417">
    <property type="entry name" value="P-loop_NTPase"/>
</dbReference>
<keyword evidence="2" id="KW-1003">Cell membrane</keyword>
<dbReference type="InterPro" id="IPR003439">
    <property type="entry name" value="ABC_transporter-like_ATP-bd"/>
</dbReference>
<dbReference type="InterPro" id="IPR017871">
    <property type="entry name" value="ABC_transporter-like_CS"/>
</dbReference>
<organism evidence="9 10">
    <name type="scientific">Phocoenobacter uteri</name>
    <dbReference type="NCBI Taxonomy" id="146806"/>
    <lineage>
        <taxon>Bacteria</taxon>
        <taxon>Pseudomonadati</taxon>
        <taxon>Pseudomonadota</taxon>
        <taxon>Gammaproteobacteria</taxon>
        <taxon>Pasteurellales</taxon>
        <taxon>Pasteurellaceae</taxon>
        <taxon>Phocoenobacter</taxon>
    </lineage>
</organism>
<dbReference type="InterPro" id="IPR050093">
    <property type="entry name" value="ABC_SmlMolc_Importer"/>
</dbReference>
<evidence type="ECO:0000313" key="9">
    <source>
        <dbReference type="EMBL" id="SUB58179.1"/>
    </source>
</evidence>
<evidence type="ECO:0000259" key="8">
    <source>
        <dbReference type="PROSITE" id="PS50893"/>
    </source>
</evidence>
<dbReference type="InterPro" id="IPR005968">
    <property type="entry name" value="Thiamine_ABC_ThiQ"/>
</dbReference>